<dbReference type="InterPro" id="IPR007488">
    <property type="entry name" value="DUF535"/>
</dbReference>
<evidence type="ECO:0000313" key="1">
    <source>
        <dbReference type="EMBL" id="TDQ56142.1"/>
    </source>
</evidence>
<dbReference type="Pfam" id="PF04393">
    <property type="entry name" value="DUF535"/>
    <property type="match status" value="1"/>
</dbReference>
<dbReference type="EMBL" id="SNYQ01000014">
    <property type="protein sequence ID" value="TDQ56142.1"/>
    <property type="molecule type" value="Genomic_DNA"/>
</dbReference>
<dbReference type="GO" id="GO:0006974">
    <property type="term" value="P:DNA damage response"/>
    <property type="evidence" value="ECO:0007669"/>
    <property type="project" value="TreeGrafter"/>
</dbReference>
<reference evidence="1 2" key="1">
    <citation type="submission" date="2019-03" db="EMBL/GenBank/DDBJ databases">
        <title>Genomic Encyclopedia of Type Strains, Phase IV (KMG-IV): sequencing the most valuable type-strain genomes for metagenomic binning, comparative biology and taxonomic classification.</title>
        <authorList>
            <person name="Goeker M."/>
        </authorList>
    </citation>
    <scope>NUCLEOTIDE SEQUENCE [LARGE SCALE GENOMIC DNA]</scope>
    <source>
        <strain evidence="1 2">DSM 28403</strain>
    </source>
</reference>
<sequence length="290" mass="34101">MSNQNAQYQWPKAVKLYPDQGKKSYRSKRLRFYLRSALHFGQIKRFTRFINQHPEFIPLFERHADFSYPLAHRFLDKRFSAARRFEAICDNLCFLPEKIAALNLPPLWQHPICFGEVIEGFELYLNINRHQPMEGFWALELIQKESGRTVYLLTFGKVQNALLIGVIQGPNFEGSKELVKQLTKQCHGLRPAYFMVEAMKSLSIALGYDRLCGIPQKYQNKSRWVRAKRYIVDYDAIFAECAASLQDYWYLPLEIETKNLTEIPSNKRSKYRKRYAMLAELRQQISAALQ</sequence>
<dbReference type="AlphaFoldDB" id="A0A4R6V9N5"/>
<accession>A0A4R6V9N5</accession>
<protein>
    <recommendedName>
        <fullName evidence="3">DUF535 domain-containing protein</fullName>
    </recommendedName>
</protein>
<evidence type="ECO:0000313" key="2">
    <source>
        <dbReference type="Proteomes" id="UP000295657"/>
    </source>
</evidence>
<dbReference type="PANTHER" id="PTHR38785:SF1">
    <property type="entry name" value="HOMOLOG OF VIRK"/>
    <property type="match status" value="1"/>
</dbReference>
<dbReference type="OrthoDB" id="6835762at2"/>
<dbReference type="RefSeq" id="WP_133546060.1">
    <property type="nucleotide sequence ID" value="NZ_SNYQ01000014.1"/>
</dbReference>
<name>A0A4R6V9N5_9PAST</name>
<gene>
    <name evidence="1" type="ORF">EDC45_2053</name>
</gene>
<comment type="caution">
    <text evidence="1">The sequence shown here is derived from an EMBL/GenBank/DDBJ whole genome shotgun (WGS) entry which is preliminary data.</text>
</comment>
<dbReference type="PANTHER" id="PTHR38785">
    <property type="entry name" value="HOMOLOG OF VIRK"/>
    <property type="match status" value="1"/>
</dbReference>
<dbReference type="Proteomes" id="UP000295657">
    <property type="component" value="Unassembled WGS sequence"/>
</dbReference>
<evidence type="ECO:0008006" key="3">
    <source>
        <dbReference type="Google" id="ProtNLM"/>
    </source>
</evidence>
<keyword evidence="2" id="KW-1185">Reference proteome</keyword>
<organism evidence="1 2">
    <name type="scientific">Mesocricetibacter intestinalis</name>
    <dbReference type="NCBI Taxonomy" id="1521930"/>
    <lineage>
        <taxon>Bacteria</taxon>
        <taxon>Pseudomonadati</taxon>
        <taxon>Pseudomonadota</taxon>
        <taxon>Gammaproteobacteria</taxon>
        <taxon>Pasteurellales</taxon>
        <taxon>Pasteurellaceae</taxon>
        <taxon>Mesocricetibacter</taxon>
    </lineage>
</organism>
<proteinExistence type="predicted"/>